<accession>A0A8H5B1T5</accession>
<evidence type="ECO:0000313" key="2">
    <source>
        <dbReference type="EMBL" id="KAF5314746.1"/>
    </source>
</evidence>
<protein>
    <submittedName>
        <fullName evidence="2">Uncharacterized protein</fullName>
    </submittedName>
</protein>
<dbReference type="AlphaFoldDB" id="A0A8H5B1T5"/>
<comment type="caution">
    <text evidence="2">The sequence shown here is derived from an EMBL/GenBank/DDBJ whole genome shotgun (WGS) entry which is preliminary data.</text>
</comment>
<keyword evidence="1" id="KW-1133">Transmembrane helix</keyword>
<dbReference type="Proteomes" id="UP000541558">
    <property type="component" value="Unassembled WGS sequence"/>
</dbReference>
<keyword evidence="1" id="KW-0812">Transmembrane</keyword>
<reference evidence="2 3" key="1">
    <citation type="journal article" date="2020" name="ISME J.">
        <title>Uncovering the hidden diversity of litter-decomposition mechanisms in mushroom-forming fungi.</title>
        <authorList>
            <person name="Floudas D."/>
            <person name="Bentzer J."/>
            <person name="Ahren D."/>
            <person name="Johansson T."/>
            <person name="Persson P."/>
            <person name="Tunlid A."/>
        </authorList>
    </citation>
    <scope>NUCLEOTIDE SEQUENCE [LARGE SCALE GENOMIC DNA]</scope>
    <source>
        <strain evidence="2 3">CBS 175.51</strain>
    </source>
</reference>
<dbReference type="OrthoDB" id="2927144at2759"/>
<keyword evidence="3" id="KW-1185">Reference proteome</keyword>
<evidence type="ECO:0000313" key="3">
    <source>
        <dbReference type="Proteomes" id="UP000541558"/>
    </source>
</evidence>
<gene>
    <name evidence="2" type="ORF">D9611_007061</name>
</gene>
<dbReference type="EMBL" id="JAACJK010000221">
    <property type="protein sequence ID" value="KAF5314746.1"/>
    <property type="molecule type" value="Genomic_DNA"/>
</dbReference>
<sequence length="334" mass="36428">MENPYVFVDNTSPEIEYVGDWEVDTVNSNNTFGGSQNVYRVGSSNSTAYMEFKIVGKGAEVYGTYDSALELKSQMDGSIYTSLDDGKGNPGGRKGVRIFDLGSLSGPRTINIQPLAGQFIVDYLIYPPTGRTEFSGKQLVFDDTNPSLNFSGAWTPRAKFNASALPFNNTLTSTSQKGASFAIDFVGSSVAVYGAFNSTTGPLSATFSIDGSNPSPVQLINQTATTTDWTLHRQFFQYTFSDPNTETPHVLNVTIVEASESQPFTLDYILATGNSHTKLLERQFLKTGSEAKSTGLRVGLIVLGIALALFAWFVFSKWRERKRKAKGLAELSKP</sequence>
<proteinExistence type="predicted"/>
<feature type="transmembrane region" description="Helical" evidence="1">
    <location>
        <begin position="295"/>
        <end position="315"/>
    </location>
</feature>
<name>A0A8H5B1T5_9AGAR</name>
<evidence type="ECO:0000256" key="1">
    <source>
        <dbReference type="SAM" id="Phobius"/>
    </source>
</evidence>
<keyword evidence="1" id="KW-0472">Membrane</keyword>
<organism evidence="2 3">
    <name type="scientific">Ephemerocybe angulata</name>
    <dbReference type="NCBI Taxonomy" id="980116"/>
    <lineage>
        <taxon>Eukaryota</taxon>
        <taxon>Fungi</taxon>
        <taxon>Dikarya</taxon>
        <taxon>Basidiomycota</taxon>
        <taxon>Agaricomycotina</taxon>
        <taxon>Agaricomycetes</taxon>
        <taxon>Agaricomycetidae</taxon>
        <taxon>Agaricales</taxon>
        <taxon>Agaricineae</taxon>
        <taxon>Psathyrellaceae</taxon>
        <taxon>Ephemerocybe</taxon>
    </lineage>
</organism>
<dbReference type="Gene3D" id="2.60.120.260">
    <property type="entry name" value="Galactose-binding domain-like"/>
    <property type="match status" value="1"/>
</dbReference>